<reference evidence="2 3" key="1">
    <citation type="submission" date="2020-12" db="EMBL/GenBank/DDBJ databases">
        <title>Enhanced detection system for hospital associated transmission using whole genome sequencing surveillance.</title>
        <authorList>
            <person name="Harrison L.H."/>
            <person name="Van Tyne D."/>
            <person name="Marsh J.W."/>
            <person name="Griffith M.P."/>
            <person name="Snyder D.J."/>
            <person name="Cooper V.S."/>
            <person name="Mustapha M."/>
        </authorList>
    </citation>
    <scope>NUCLEOTIDE SEQUENCE [LARGE SCALE GENOMIC DNA]</scope>
    <source>
        <strain evidence="2 3">PR00195</strain>
    </source>
</reference>
<gene>
    <name evidence="2" type="ORF">JFQ69_10050</name>
</gene>
<dbReference type="Proteomes" id="UP000619976">
    <property type="component" value="Unassembled WGS sequence"/>
</dbReference>
<dbReference type="InterPro" id="IPR027417">
    <property type="entry name" value="P-loop_NTPase"/>
</dbReference>
<comment type="caution">
    <text evidence="2">The sequence shown here is derived from an EMBL/GenBank/DDBJ whole genome shotgun (WGS) entry which is preliminary data.</text>
</comment>
<dbReference type="RefSeq" id="WP_161671400.1">
    <property type="nucleotide sequence ID" value="NZ_JAEKCB010000004.1"/>
</dbReference>
<dbReference type="EMBL" id="JAEKCB010000004">
    <property type="protein sequence ID" value="MBJ2118002.1"/>
    <property type="molecule type" value="Genomic_DNA"/>
</dbReference>
<sequence length="560" mass="64339">MYLERVEIVGFRGLNRLSLPLDMNTVLVGENAWGKSSLLDALTLSLGIETYQYAFTPEDFHRLPNELEENSKKSLQIILTFTESRPGRHRSYRFHKIAPVWVTNGDELKHIYYRISAELDEQKNVKTFRYFLDKEGKQIRLPNGQTQEIIAEIVRLYPVLRLQDARFVRDLASDVIDPHNNPHREAFNNKMSELTKALVKNPDELSDDDLREGLDAMQQLLGHYFADHGSLLFKSRPRPRHRKVNEPHVRGWHALENINKVLAKPNQRSIRLIILGMFSSILQSRGSAALDPYARPIVIVENPETRLHPIMLSVAWGLLNLFSLQRITTTNSGELLSLAPLESVCRLVRDTDKVAAYRVGEQQLHSDEERRISFHIRYNRPSALFARCWLLVEGETEIWLMNELARQCNYFFEAEGIKVIEFAQCGLKPLLKYATYMGIEWHTLVDGDEAGKKYAATVKDFALKSNDAERDRLTKLPALDMEHFLYKEGFRNVYHDVAGVPDNEKWPTRRVIIKAIQRSSKPDLALTVANNAAQRGIDSIPSILKSMFSRVAWLARGKAN</sequence>
<evidence type="ECO:0000313" key="3">
    <source>
        <dbReference type="Proteomes" id="UP000619976"/>
    </source>
</evidence>
<dbReference type="Gene3D" id="3.40.50.300">
    <property type="entry name" value="P-loop containing nucleotide triphosphate hydrolases"/>
    <property type="match status" value="1"/>
</dbReference>
<accession>A0ABS0W3W3</accession>
<dbReference type="Pfam" id="PF20469">
    <property type="entry name" value="OLD-like_TOPRIM"/>
    <property type="match status" value="1"/>
</dbReference>
<dbReference type="SUPFAM" id="SSF52540">
    <property type="entry name" value="P-loop containing nucleoside triphosphate hydrolases"/>
    <property type="match status" value="1"/>
</dbReference>
<dbReference type="Pfam" id="PF11398">
    <property type="entry name" value="DUF2813"/>
    <property type="match status" value="1"/>
</dbReference>
<dbReference type="CDD" id="cd01026">
    <property type="entry name" value="TOPRIM_OLD"/>
    <property type="match status" value="1"/>
</dbReference>
<keyword evidence="3" id="KW-1185">Reference proteome</keyword>
<name>A0ABS0W3W3_9GAMM</name>
<dbReference type="InterPro" id="IPR034139">
    <property type="entry name" value="TOPRIM_OLD"/>
</dbReference>
<dbReference type="PANTHER" id="PTHR32182">
    <property type="entry name" value="DNA REPLICATION AND REPAIR PROTEIN RECF"/>
    <property type="match status" value="1"/>
</dbReference>
<dbReference type="InterPro" id="IPR022602">
    <property type="entry name" value="DUF2813"/>
</dbReference>
<evidence type="ECO:0000259" key="1">
    <source>
        <dbReference type="Pfam" id="PF20469"/>
    </source>
</evidence>
<evidence type="ECO:0000313" key="2">
    <source>
        <dbReference type="EMBL" id="MBJ2118002.1"/>
    </source>
</evidence>
<proteinExistence type="predicted"/>
<organism evidence="2 3">
    <name type="scientific">Proteus penneri</name>
    <dbReference type="NCBI Taxonomy" id="102862"/>
    <lineage>
        <taxon>Bacteria</taxon>
        <taxon>Pseudomonadati</taxon>
        <taxon>Pseudomonadota</taxon>
        <taxon>Gammaproteobacteria</taxon>
        <taxon>Enterobacterales</taxon>
        <taxon>Morganellaceae</taxon>
        <taxon>Proteus</taxon>
    </lineage>
</organism>
<dbReference type="PANTHER" id="PTHR32182:SF19">
    <property type="entry name" value="HOMOLOGY WITH RECF PROTEIN"/>
    <property type="match status" value="1"/>
</dbReference>
<protein>
    <submittedName>
        <fullName evidence="2">DUF2813 domain-containing protein</fullName>
    </submittedName>
</protein>
<feature type="domain" description="OLD protein-like TOPRIM" evidence="1">
    <location>
        <begin position="384"/>
        <end position="448"/>
    </location>
</feature>